<dbReference type="PANTHER" id="PTHR46265">
    <property type="entry name" value="RHO GTPASE-ACTIVATING PROTEIN 7"/>
    <property type="match status" value="1"/>
</dbReference>
<dbReference type="GO" id="GO:0007165">
    <property type="term" value="P:signal transduction"/>
    <property type="evidence" value="ECO:0007669"/>
    <property type="project" value="InterPro"/>
</dbReference>
<dbReference type="InterPro" id="IPR052799">
    <property type="entry name" value="Rho_GAP_Regulators"/>
</dbReference>
<dbReference type="EMBL" id="JADCNL010000013">
    <property type="protein sequence ID" value="KAG0455508.1"/>
    <property type="molecule type" value="Genomic_DNA"/>
</dbReference>
<dbReference type="Gene3D" id="1.10.555.10">
    <property type="entry name" value="Rho GTPase activation protein"/>
    <property type="match status" value="1"/>
</dbReference>
<dbReference type="AlphaFoldDB" id="A0A835PQI6"/>
<dbReference type="PROSITE" id="PS50238">
    <property type="entry name" value="RHOGAP"/>
    <property type="match status" value="1"/>
</dbReference>
<dbReference type="InterPro" id="IPR000198">
    <property type="entry name" value="RhoGAP_dom"/>
</dbReference>
<dbReference type="Pfam" id="PF00620">
    <property type="entry name" value="RhoGAP"/>
    <property type="match status" value="1"/>
</dbReference>
<comment type="caution">
    <text evidence="2">The sequence shown here is derived from an EMBL/GenBank/DDBJ whole genome shotgun (WGS) entry which is preliminary data.</text>
</comment>
<dbReference type="Proteomes" id="UP000636800">
    <property type="component" value="Chromosome 13"/>
</dbReference>
<dbReference type="CDD" id="cd00159">
    <property type="entry name" value="RhoGAP"/>
    <property type="match status" value="1"/>
</dbReference>
<protein>
    <recommendedName>
        <fullName evidence="1">Rho-GAP domain-containing protein</fullName>
    </recommendedName>
</protein>
<evidence type="ECO:0000313" key="3">
    <source>
        <dbReference type="Proteomes" id="UP000636800"/>
    </source>
</evidence>
<dbReference type="PANTHER" id="PTHR46265:SF16">
    <property type="entry name" value="OS03G0256800 PROTEIN"/>
    <property type="match status" value="1"/>
</dbReference>
<accession>A0A835PQI6</accession>
<sequence>MQRDTSPATFKKLADLVFFPSHCAELLAFSLSWQGIKVEGILRQSADVEEVMRRVQEYEQGKNEFSPNEDAHVIGDCIKHVLREMPSSPVPASCCTALVDAYRADYVSRIDAIRDAIHEVFPEPNRRFDTKSQ</sequence>
<gene>
    <name evidence="2" type="ORF">HPP92_024800</name>
</gene>
<keyword evidence="3" id="KW-1185">Reference proteome</keyword>
<evidence type="ECO:0000259" key="1">
    <source>
        <dbReference type="PROSITE" id="PS50238"/>
    </source>
</evidence>
<name>A0A835PQI6_VANPL</name>
<reference evidence="2 3" key="1">
    <citation type="journal article" date="2020" name="Nat. Food">
        <title>A phased Vanilla planifolia genome enables genetic improvement of flavour and production.</title>
        <authorList>
            <person name="Hasing T."/>
            <person name="Tang H."/>
            <person name="Brym M."/>
            <person name="Khazi F."/>
            <person name="Huang T."/>
            <person name="Chambers A.H."/>
        </authorList>
    </citation>
    <scope>NUCLEOTIDE SEQUENCE [LARGE SCALE GENOMIC DNA]</scope>
    <source>
        <tissue evidence="2">Leaf</tissue>
    </source>
</reference>
<dbReference type="OrthoDB" id="193380at2759"/>
<proteinExistence type="predicted"/>
<dbReference type="SUPFAM" id="SSF48350">
    <property type="entry name" value="GTPase activation domain, GAP"/>
    <property type="match status" value="1"/>
</dbReference>
<organism evidence="2 3">
    <name type="scientific">Vanilla planifolia</name>
    <name type="common">Vanilla</name>
    <dbReference type="NCBI Taxonomy" id="51239"/>
    <lineage>
        <taxon>Eukaryota</taxon>
        <taxon>Viridiplantae</taxon>
        <taxon>Streptophyta</taxon>
        <taxon>Embryophyta</taxon>
        <taxon>Tracheophyta</taxon>
        <taxon>Spermatophyta</taxon>
        <taxon>Magnoliopsida</taxon>
        <taxon>Liliopsida</taxon>
        <taxon>Asparagales</taxon>
        <taxon>Orchidaceae</taxon>
        <taxon>Vanilloideae</taxon>
        <taxon>Vanilleae</taxon>
        <taxon>Vanilla</taxon>
    </lineage>
</organism>
<feature type="domain" description="Rho-GAP" evidence="1">
    <location>
        <begin position="11"/>
        <end position="133"/>
    </location>
</feature>
<evidence type="ECO:0000313" key="2">
    <source>
        <dbReference type="EMBL" id="KAG0455508.1"/>
    </source>
</evidence>
<dbReference type="InterPro" id="IPR008936">
    <property type="entry name" value="Rho_GTPase_activation_prot"/>
</dbReference>